<proteinExistence type="predicted"/>
<protein>
    <recommendedName>
        <fullName evidence="3">Lipoprotein</fullName>
    </recommendedName>
</protein>
<dbReference type="Proteomes" id="UP000316916">
    <property type="component" value="Unassembled WGS sequence"/>
</dbReference>
<dbReference type="RefSeq" id="WP_142716765.1">
    <property type="nucleotide sequence ID" value="NZ_FXTC01000001.1"/>
</dbReference>
<dbReference type="AlphaFoldDB" id="A0A521B8B2"/>
<evidence type="ECO:0000313" key="1">
    <source>
        <dbReference type="EMBL" id="SMO43307.1"/>
    </source>
</evidence>
<gene>
    <name evidence="1" type="ORF">SAMN06265171_101776</name>
</gene>
<keyword evidence="2" id="KW-1185">Reference proteome</keyword>
<dbReference type="EMBL" id="FXTC01000001">
    <property type="protein sequence ID" value="SMO43307.1"/>
    <property type="molecule type" value="Genomic_DNA"/>
</dbReference>
<accession>A0A521B8B2</accession>
<evidence type="ECO:0000313" key="2">
    <source>
        <dbReference type="Proteomes" id="UP000316916"/>
    </source>
</evidence>
<evidence type="ECO:0008006" key="3">
    <source>
        <dbReference type="Google" id="ProtNLM"/>
    </source>
</evidence>
<name>A0A521B8B2_9FLAO</name>
<organism evidence="1 2">
    <name type="scientific">Chryseobacterium rhizoplanae</name>
    <dbReference type="NCBI Taxonomy" id="1609531"/>
    <lineage>
        <taxon>Bacteria</taxon>
        <taxon>Pseudomonadati</taxon>
        <taxon>Bacteroidota</taxon>
        <taxon>Flavobacteriia</taxon>
        <taxon>Flavobacteriales</taxon>
        <taxon>Weeksellaceae</taxon>
        <taxon>Chryseobacterium group</taxon>
        <taxon>Chryseobacterium</taxon>
    </lineage>
</organism>
<sequence>MKKLLLIASSVLLFSCTTGEELETSANTESNSKQITLQKAKSGASLLVGENITLKCNGSSNFQNPINVNPNYPYISSYEVLYRDLAPLYGRNQLRLSEFVAKHIWGYGGPFTSLTEIYIGYNAMNDFNNSSANYSYIQDYTIGQDGDNAQIYGDMFGSDSVPMTNDAANTVYHGFKAKIDQLTSQGKQIVAVHLYTDGLLCIPSVRFIKMTVKVL</sequence>
<dbReference type="PROSITE" id="PS51257">
    <property type="entry name" value="PROKAR_LIPOPROTEIN"/>
    <property type="match status" value="1"/>
</dbReference>
<reference evidence="1 2" key="1">
    <citation type="submission" date="2017-05" db="EMBL/GenBank/DDBJ databases">
        <authorList>
            <person name="Varghese N."/>
            <person name="Submissions S."/>
        </authorList>
    </citation>
    <scope>NUCLEOTIDE SEQUENCE [LARGE SCALE GENOMIC DNA]</scope>
    <source>
        <strain evidence="1 2">DSM 29371</strain>
    </source>
</reference>